<evidence type="ECO:0000313" key="11">
    <source>
        <dbReference type="EMBL" id="KAG2097738.1"/>
    </source>
</evidence>
<keyword evidence="2" id="KW-0540">Nuclease</keyword>
<keyword evidence="5" id="KW-0378">Hydrolase</keyword>
<dbReference type="GO" id="GO:0046872">
    <property type="term" value="F:metal ion binding"/>
    <property type="evidence" value="ECO:0007669"/>
    <property type="project" value="UniProtKB-KW"/>
</dbReference>
<evidence type="ECO:0000256" key="9">
    <source>
        <dbReference type="ARBA" id="ARBA00022932"/>
    </source>
</evidence>
<dbReference type="GO" id="GO:0003676">
    <property type="term" value="F:nucleic acid binding"/>
    <property type="evidence" value="ECO:0007669"/>
    <property type="project" value="InterPro"/>
</dbReference>
<evidence type="ECO:0000256" key="2">
    <source>
        <dbReference type="ARBA" id="ARBA00022722"/>
    </source>
</evidence>
<dbReference type="GO" id="GO:0006310">
    <property type="term" value="P:DNA recombination"/>
    <property type="evidence" value="ECO:0007669"/>
    <property type="project" value="UniProtKB-KW"/>
</dbReference>
<keyword evidence="6" id="KW-0460">Magnesium</keyword>
<evidence type="ECO:0000256" key="1">
    <source>
        <dbReference type="ARBA" id="ARBA00022695"/>
    </source>
</evidence>
<gene>
    <name evidence="11" type="ORF">F5147DRAFT_583432</name>
</gene>
<keyword evidence="9" id="KW-0808">Transferase</keyword>
<dbReference type="EMBL" id="JABBWM010000064">
    <property type="protein sequence ID" value="KAG2097738.1"/>
    <property type="molecule type" value="Genomic_DNA"/>
</dbReference>
<dbReference type="InterPro" id="IPR036397">
    <property type="entry name" value="RNaseH_sf"/>
</dbReference>
<evidence type="ECO:0000313" key="12">
    <source>
        <dbReference type="Proteomes" id="UP000823399"/>
    </source>
</evidence>
<evidence type="ECO:0000256" key="7">
    <source>
        <dbReference type="ARBA" id="ARBA00022908"/>
    </source>
</evidence>
<keyword evidence="7" id="KW-0229">DNA integration</keyword>
<dbReference type="PANTHER" id="PTHR42648">
    <property type="entry name" value="TRANSPOSASE, PUTATIVE-RELATED"/>
    <property type="match status" value="1"/>
</dbReference>
<dbReference type="InterPro" id="IPR012337">
    <property type="entry name" value="RNaseH-like_sf"/>
</dbReference>
<dbReference type="GO" id="GO:0003964">
    <property type="term" value="F:RNA-directed DNA polymerase activity"/>
    <property type="evidence" value="ECO:0007669"/>
    <property type="project" value="UniProtKB-KW"/>
</dbReference>
<keyword evidence="3" id="KW-0479">Metal-binding</keyword>
<keyword evidence="10" id="KW-0233">DNA recombination</keyword>
<protein>
    <submittedName>
        <fullName evidence="11">Uncharacterized protein</fullName>
    </submittedName>
</protein>
<evidence type="ECO:0000256" key="5">
    <source>
        <dbReference type="ARBA" id="ARBA00022801"/>
    </source>
</evidence>
<evidence type="ECO:0000256" key="6">
    <source>
        <dbReference type="ARBA" id="ARBA00022842"/>
    </source>
</evidence>
<keyword evidence="1" id="KW-0548">Nucleotidyltransferase</keyword>
<dbReference type="GO" id="GO:0003887">
    <property type="term" value="F:DNA-directed DNA polymerase activity"/>
    <property type="evidence" value="ECO:0007669"/>
    <property type="project" value="UniProtKB-KW"/>
</dbReference>
<sequence>MILNTSSLCHIHTSAQKGRIKCLYCTLMGKAHTMCSASEMPANHWDEFILTACYLSNHTLIFSQAGHTPYECWYDQKPDLTHLRRIGCHTFILIQNHHNPKI</sequence>
<keyword evidence="12" id="KW-1185">Reference proteome</keyword>
<accession>A0A9P7F051</accession>
<proteinExistence type="predicted"/>
<comment type="caution">
    <text evidence="11">The sequence shown here is derived from an EMBL/GenBank/DDBJ whole genome shotgun (WGS) entry which is preliminary data.</text>
</comment>
<evidence type="ECO:0000256" key="10">
    <source>
        <dbReference type="ARBA" id="ARBA00023172"/>
    </source>
</evidence>
<dbReference type="RefSeq" id="XP_041288637.1">
    <property type="nucleotide sequence ID" value="XM_041431725.1"/>
</dbReference>
<evidence type="ECO:0000256" key="8">
    <source>
        <dbReference type="ARBA" id="ARBA00022918"/>
    </source>
</evidence>
<dbReference type="GO" id="GO:0015074">
    <property type="term" value="P:DNA integration"/>
    <property type="evidence" value="ECO:0007669"/>
    <property type="project" value="UniProtKB-KW"/>
</dbReference>
<keyword evidence="4" id="KW-0255">Endonuclease</keyword>
<dbReference type="AlphaFoldDB" id="A0A9P7F051"/>
<organism evidence="11 12">
    <name type="scientific">Suillus discolor</name>
    <dbReference type="NCBI Taxonomy" id="1912936"/>
    <lineage>
        <taxon>Eukaryota</taxon>
        <taxon>Fungi</taxon>
        <taxon>Dikarya</taxon>
        <taxon>Basidiomycota</taxon>
        <taxon>Agaricomycotina</taxon>
        <taxon>Agaricomycetes</taxon>
        <taxon>Agaricomycetidae</taxon>
        <taxon>Boletales</taxon>
        <taxon>Suillineae</taxon>
        <taxon>Suillaceae</taxon>
        <taxon>Suillus</taxon>
    </lineage>
</organism>
<dbReference type="Gene3D" id="3.30.420.10">
    <property type="entry name" value="Ribonuclease H-like superfamily/Ribonuclease H"/>
    <property type="match status" value="1"/>
</dbReference>
<keyword evidence="8" id="KW-0695">RNA-directed DNA polymerase</keyword>
<dbReference type="InterPro" id="IPR039537">
    <property type="entry name" value="Retrotran_Ty1/copia-like"/>
</dbReference>
<evidence type="ECO:0000256" key="4">
    <source>
        <dbReference type="ARBA" id="ARBA00022759"/>
    </source>
</evidence>
<dbReference type="GO" id="GO:0016787">
    <property type="term" value="F:hydrolase activity"/>
    <property type="evidence" value="ECO:0007669"/>
    <property type="project" value="UniProtKB-KW"/>
</dbReference>
<dbReference type="GeneID" id="64693984"/>
<evidence type="ECO:0000256" key="3">
    <source>
        <dbReference type="ARBA" id="ARBA00022723"/>
    </source>
</evidence>
<dbReference type="Proteomes" id="UP000823399">
    <property type="component" value="Unassembled WGS sequence"/>
</dbReference>
<dbReference type="GO" id="GO:0004519">
    <property type="term" value="F:endonuclease activity"/>
    <property type="evidence" value="ECO:0007669"/>
    <property type="project" value="UniProtKB-KW"/>
</dbReference>
<dbReference type="OrthoDB" id="7691805at2759"/>
<dbReference type="PANTHER" id="PTHR42648:SF11">
    <property type="entry name" value="TRANSPOSON TY4-P GAG-POL POLYPROTEIN"/>
    <property type="match status" value="1"/>
</dbReference>
<dbReference type="SUPFAM" id="SSF53098">
    <property type="entry name" value="Ribonuclease H-like"/>
    <property type="match status" value="1"/>
</dbReference>
<keyword evidence="9" id="KW-0239">DNA-directed DNA polymerase</keyword>
<name>A0A9P7F051_9AGAM</name>
<reference evidence="11" key="1">
    <citation type="journal article" date="2020" name="New Phytol.">
        <title>Comparative genomics reveals dynamic genome evolution in host specialist ectomycorrhizal fungi.</title>
        <authorList>
            <person name="Lofgren L.A."/>
            <person name="Nguyen N.H."/>
            <person name="Vilgalys R."/>
            <person name="Ruytinx J."/>
            <person name="Liao H.L."/>
            <person name="Branco S."/>
            <person name="Kuo A."/>
            <person name="LaButti K."/>
            <person name="Lipzen A."/>
            <person name="Andreopoulos W."/>
            <person name="Pangilinan J."/>
            <person name="Riley R."/>
            <person name="Hundley H."/>
            <person name="Na H."/>
            <person name="Barry K."/>
            <person name="Grigoriev I.V."/>
            <person name="Stajich J.E."/>
            <person name="Kennedy P.G."/>
        </authorList>
    </citation>
    <scope>NUCLEOTIDE SEQUENCE</scope>
    <source>
        <strain evidence="11">FC423</strain>
    </source>
</reference>